<keyword evidence="1" id="KW-0732">Signal</keyword>
<feature type="signal peptide" evidence="1">
    <location>
        <begin position="1"/>
        <end position="27"/>
    </location>
</feature>
<dbReference type="EMBL" id="JBHLZY010000010">
    <property type="protein sequence ID" value="MFB9769208.1"/>
    <property type="molecule type" value="Genomic_DNA"/>
</dbReference>
<dbReference type="Proteomes" id="UP001589691">
    <property type="component" value="Unassembled WGS sequence"/>
</dbReference>
<sequence length="61" mass="6396">MNVFKSIIATVATVAVLGGALYTTATAASKTTPVQTTTTKNTTKLPSLYSRLIQNQIGPLQ</sequence>
<gene>
    <name evidence="2" type="ORF">ACFFLI_04860</name>
</gene>
<keyword evidence="3" id="KW-1185">Reference proteome</keyword>
<organism evidence="2 3">
    <name type="scientific">Lactiplantibacillus modestisalitolerans</name>
    <dbReference type="NCBI Taxonomy" id="1457219"/>
    <lineage>
        <taxon>Bacteria</taxon>
        <taxon>Bacillati</taxon>
        <taxon>Bacillota</taxon>
        <taxon>Bacilli</taxon>
        <taxon>Lactobacillales</taxon>
        <taxon>Lactobacillaceae</taxon>
        <taxon>Lactiplantibacillus</taxon>
    </lineage>
</organism>
<proteinExistence type="predicted"/>
<name>A0ABV5WSS3_9LACO</name>
<evidence type="ECO:0000313" key="3">
    <source>
        <dbReference type="Proteomes" id="UP001589691"/>
    </source>
</evidence>
<evidence type="ECO:0000313" key="2">
    <source>
        <dbReference type="EMBL" id="MFB9769208.1"/>
    </source>
</evidence>
<evidence type="ECO:0000256" key="1">
    <source>
        <dbReference type="SAM" id="SignalP"/>
    </source>
</evidence>
<protein>
    <recommendedName>
        <fullName evidence="4">Extracellular protein</fullName>
    </recommendedName>
</protein>
<comment type="caution">
    <text evidence="2">The sequence shown here is derived from an EMBL/GenBank/DDBJ whole genome shotgun (WGS) entry which is preliminary data.</text>
</comment>
<accession>A0ABV5WSS3</accession>
<feature type="chain" id="PRO_5046083733" description="Extracellular protein" evidence="1">
    <location>
        <begin position="28"/>
        <end position="61"/>
    </location>
</feature>
<evidence type="ECO:0008006" key="4">
    <source>
        <dbReference type="Google" id="ProtNLM"/>
    </source>
</evidence>
<dbReference type="RefSeq" id="WP_137642541.1">
    <property type="nucleotide sequence ID" value="NZ_BJEA01000009.1"/>
</dbReference>
<reference evidence="2 3" key="1">
    <citation type="submission" date="2024-09" db="EMBL/GenBank/DDBJ databases">
        <authorList>
            <person name="Sun Q."/>
            <person name="Mori K."/>
        </authorList>
    </citation>
    <scope>NUCLEOTIDE SEQUENCE [LARGE SCALE GENOMIC DNA]</scope>
    <source>
        <strain evidence="2 3">TBRC 4576</strain>
    </source>
</reference>